<accession>A0A3G8ZNL6</accession>
<evidence type="ECO:0000256" key="1">
    <source>
        <dbReference type="ARBA" id="ARBA00023015"/>
    </source>
</evidence>
<keyword evidence="2" id="KW-0238">DNA-binding</keyword>
<dbReference type="GO" id="GO:1901135">
    <property type="term" value="P:carbohydrate derivative metabolic process"/>
    <property type="evidence" value="ECO:0007669"/>
    <property type="project" value="InterPro"/>
</dbReference>
<evidence type="ECO:0000256" key="2">
    <source>
        <dbReference type="ARBA" id="ARBA00023125"/>
    </source>
</evidence>
<dbReference type="Gene3D" id="1.10.10.10">
    <property type="entry name" value="Winged helix-like DNA-binding domain superfamily/Winged helix DNA-binding domain"/>
    <property type="match status" value="1"/>
</dbReference>
<evidence type="ECO:0000313" key="6">
    <source>
        <dbReference type="EMBL" id="AZI58718.1"/>
    </source>
</evidence>
<reference evidence="6 7" key="2">
    <citation type="submission" date="2018-12" db="EMBL/GenBank/DDBJ databases">
        <title>Nakamurella antarcticus sp. nov., isolated from Antarctica South Shetland Islands soil.</title>
        <authorList>
            <person name="Peng F."/>
        </authorList>
    </citation>
    <scope>NUCLEOTIDE SEQUENCE [LARGE SCALE GENOMIC DNA]</scope>
    <source>
        <strain evidence="6 7">S14-144</strain>
    </source>
</reference>
<dbReference type="GO" id="GO:0003700">
    <property type="term" value="F:DNA-binding transcription factor activity"/>
    <property type="evidence" value="ECO:0007669"/>
    <property type="project" value="InterPro"/>
</dbReference>
<evidence type="ECO:0000259" key="5">
    <source>
        <dbReference type="PROSITE" id="PS51464"/>
    </source>
</evidence>
<feature type="domain" description="HTH rpiR-type" evidence="4">
    <location>
        <begin position="8"/>
        <end position="84"/>
    </location>
</feature>
<dbReference type="CDD" id="cd05013">
    <property type="entry name" value="SIS_RpiR"/>
    <property type="match status" value="1"/>
</dbReference>
<dbReference type="PROSITE" id="PS51464">
    <property type="entry name" value="SIS"/>
    <property type="match status" value="1"/>
</dbReference>
<dbReference type="AlphaFoldDB" id="A0A3G8ZNL6"/>
<dbReference type="InterPro" id="IPR001347">
    <property type="entry name" value="SIS_dom"/>
</dbReference>
<dbReference type="InterPro" id="IPR047640">
    <property type="entry name" value="RpiR-like"/>
</dbReference>
<dbReference type="PANTHER" id="PTHR30514">
    <property type="entry name" value="GLUCOKINASE"/>
    <property type="match status" value="1"/>
</dbReference>
<sequence length="299" mass="30831">MPEATSTSTLAARLATLADSLHPTERKVANEIASDPNGVLESTAQELADRLSVARSSVIRTCQRLGYRGYPQLRVALARQLAVAPPPPVAPDDALGALRADVARIAARLPESLGMLTTEVLNAAVTAIATSTRVLCVANGLSGPLAVDLALRLTATGRPAEYIGDSLGQQIAARQLTAEDTLVVISGSGANRGSLAVAEAAALTGATLIVITSFAATPLTELADVAIVIASVHDSFGGELEHPSRIAHTVFLHALLPQVAERLGAAGRAARDLVLEVLSDNLSDESGPRGGRPTKNQLS</sequence>
<gene>
    <name evidence="6" type="ORF">EH165_11805</name>
</gene>
<keyword evidence="3" id="KW-0804">Transcription</keyword>
<organism evidence="6 7">
    <name type="scientific">Nakamurella antarctica</name>
    <dbReference type="NCBI Taxonomy" id="1902245"/>
    <lineage>
        <taxon>Bacteria</taxon>
        <taxon>Bacillati</taxon>
        <taxon>Actinomycetota</taxon>
        <taxon>Actinomycetes</taxon>
        <taxon>Nakamurellales</taxon>
        <taxon>Nakamurellaceae</taxon>
        <taxon>Nakamurella</taxon>
    </lineage>
</organism>
<dbReference type="SUPFAM" id="SSF46689">
    <property type="entry name" value="Homeodomain-like"/>
    <property type="match status" value="1"/>
</dbReference>
<dbReference type="SUPFAM" id="SSF53697">
    <property type="entry name" value="SIS domain"/>
    <property type="match status" value="1"/>
</dbReference>
<dbReference type="RefSeq" id="WP_124799623.1">
    <property type="nucleotide sequence ID" value="NZ_CP034170.1"/>
</dbReference>
<dbReference type="InterPro" id="IPR009057">
    <property type="entry name" value="Homeodomain-like_sf"/>
</dbReference>
<evidence type="ECO:0000256" key="3">
    <source>
        <dbReference type="ARBA" id="ARBA00023163"/>
    </source>
</evidence>
<dbReference type="EMBL" id="CP034170">
    <property type="protein sequence ID" value="AZI58718.1"/>
    <property type="molecule type" value="Genomic_DNA"/>
</dbReference>
<dbReference type="Pfam" id="PF01418">
    <property type="entry name" value="HTH_6"/>
    <property type="match status" value="1"/>
</dbReference>
<dbReference type="GO" id="GO:0097367">
    <property type="term" value="F:carbohydrate derivative binding"/>
    <property type="evidence" value="ECO:0007669"/>
    <property type="project" value="InterPro"/>
</dbReference>
<dbReference type="Pfam" id="PF01380">
    <property type="entry name" value="SIS"/>
    <property type="match status" value="1"/>
</dbReference>
<evidence type="ECO:0000259" key="4">
    <source>
        <dbReference type="PROSITE" id="PS51071"/>
    </source>
</evidence>
<dbReference type="OrthoDB" id="3770404at2"/>
<dbReference type="InterPro" id="IPR036388">
    <property type="entry name" value="WH-like_DNA-bd_sf"/>
</dbReference>
<feature type="domain" description="SIS" evidence="5">
    <location>
        <begin position="124"/>
        <end position="265"/>
    </location>
</feature>
<dbReference type="InterPro" id="IPR000281">
    <property type="entry name" value="HTH_RpiR"/>
</dbReference>
<dbReference type="PANTHER" id="PTHR30514:SF1">
    <property type="entry name" value="HTH-TYPE TRANSCRIPTIONAL REGULATOR HEXR-RELATED"/>
    <property type="match status" value="1"/>
</dbReference>
<dbReference type="PROSITE" id="PS51071">
    <property type="entry name" value="HTH_RPIR"/>
    <property type="match status" value="1"/>
</dbReference>
<name>A0A3G8ZNL6_9ACTN</name>
<dbReference type="InterPro" id="IPR046348">
    <property type="entry name" value="SIS_dom_sf"/>
</dbReference>
<proteinExistence type="predicted"/>
<dbReference type="InterPro" id="IPR035472">
    <property type="entry name" value="RpiR-like_SIS"/>
</dbReference>
<evidence type="ECO:0000313" key="7">
    <source>
        <dbReference type="Proteomes" id="UP000268084"/>
    </source>
</evidence>
<reference evidence="6 7" key="1">
    <citation type="submission" date="2018-11" db="EMBL/GenBank/DDBJ databases">
        <authorList>
            <person name="Da X."/>
        </authorList>
    </citation>
    <scope>NUCLEOTIDE SEQUENCE [LARGE SCALE GENOMIC DNA]</scope>
    <source>
        <strain evidence="6 7">S14-144</strain>
    </source>
</reference>
<keyword evidence="7" id="KW-1185">Reference proteome</keyword>
<dbReference type="KEGG" id="nak:EH165_11805"/>
<dbReference type="Proteomes" id="UP000268084">
    <property type="component" value="Chromosome"/>
</dbReference>
<dbReference type="Gene3D" id="3.40.50.10490">
    <property type="entry name" value="Glucose-6-phosphate isomerase like protein, domain 1"/>
    <property type="match status" value="1"/>
</dbReference>
<protein>
    <submittedName>
        <fullName evidence="6">MurR/RpiR family transcriptional regulator</fullName>
    </submittedName>
</protein>
<keyword evidence="1" id="KW-0805">Transcription regulation</keyword>
<dbReference type="GO" id="GO:0003677">
    <property type="term" value="F:DNA binding"/>
    <property type="evidence" value="ECO:0007669"/>
    <property type="project" value="UniProtKB-KW"/>
</dbReference>